<evidence type="ECO:0008006" key="3">
    <source>
        <dbReference type="Google" id="ProtNLM"/>
    </source>
</evidence>
<gene>
    <name evidence="1" type="ORF">VKT23_016927</name>
</gene>
<protein>
    <recommendedName>
        <fullName evidence="3">F-box domain-containing protein</fullName>
    </recommendedName>
</protein>
<comment type="caution">
    <text evidence="1">The sequence shown here is derived from an EMBL/GenBank/DDBJ whole genome shotgun (WGS) entry which is preliminary data.</text>
</comment>
<dbReference type="InterPro" id="IPR032675">
    <property type="entry name" value="LRR_dom_sf"/>
</dbReference>
<proteinExistence type="predicted"/>
<evidence type="ECO:0000313" key="1">
    <source>
        <dbReference type="EMBL" id="KAK7440578.1"/>
    </source>
</evidence>
<evidence type="ECO:0000313" key="2">
    <source>
        <dbReference type="Proteomes" id="UP001498398"/>
    </source>
</evidence>
<dbReference type="SUPFAM" id="SSF52047">
    <property type="entry name" value="RNI-like"/>
    <property type="match status" value="1"/>
</dbReference>
<dbReference type="Proteomes" id="UP001498398">
    <property type="component" value="Unassembled WGS sequence"/>
</dbReference>
<name>A0ABR1ITB4_9AGAR</name>
<sequence>MSSPKSSSSLTDHISQVPPELLSEIFLLSVSGDFDYENTVRKPLLISQISKYWRDVALATPGLWSRLFLKISTYCSRSRMDITETWLIRSAAAPLRVHILWEEESNLLSHPVLDAIIQHSNRWHHVFLFIPISAFPSLNPIKGNLNLLTELSLGCSDFMGSETYDMFEFAPRLRSLECINISPLRFNLPWTQIKILPVASISLLECLVLQKRCPRLSFLNFILGFEFFVAALPFESVHLPHLHTASFITSPWSTFLDLNPLLEHCTYPQLDRLQLCDFKVTPAVQLPGFLSRSPLITSLDLRRVVLSDQDLLRCLLSTPNLIHLKIIEETEMNRSRILFSDFLLQEMTLSASRQEVGQNNNDLPPVLLPRLRYIDFSAPYIPMAPFIDMVESRIDPAAGLVSLHSVELELNDGTGFQDRVRQLRDKGLDIQTKRMASSAYSHYTL</sequence>
<accession>A0ABR1ITB4</accession>
<dbReference type="EMBL" id="JBANRG010000067">
    <property type="protein sequence ID" value="KAK7440578.1"/>
    <property type="molecule type" value="Genomic_DNA"/>
</dbReference>
<reference evidence="1 2" key="1">
    <citation type="submission" date="2024-01" db="EMBL/GenBank/DDBJ databases">
        <title>A draft genome for the cacao thread blight pathogen Marasmiellus scandens.</title>
        <authorList>
            <person name="Baruah I.K."/>
            <person name="Leung J."/>
            <person name="Bukari Y."/>
            <person name="Amoako-Attah I."/>
            <person name="Meinhardt L.W."/>
            <person name="Bailey B.A."/>
            <person name="Cohen S.P."/>
        </authorList>
    </citation>
    <scope>NUCLEOTIDE SEQUENCE [LARGE SCALE GENOMIC DNA]</scope>
    <source>
        <strain evidence="1 2">GH-19</strain>
    </source>
</reference>
<organism evidence="1 2">
    <name type="scientific">Marasmiellus scandens</name>
    <dbReference type="NCBI Taxonomy" id="2682957"/>
    <lineage>
        <taxon>Eukaryota</taxon>
        <taxon>Fungi</taxon>
        <taxon>Dikarya</taxon>
        <taxon>Basidiomycota</taxon>
        <taxon>Agaricomycotina</taxon>
        <taxon>Agaricomycetes</taxon>
        <taxon>Agaricomycetidae</taxon>
        <taxon>Agaricales</taxon>
        <taxon>Marasmiineae</taxon>
        <taxon>Omphalotaceae</taxon>
        <taxon>Marasmiellus</taxon>
    </lineage>
</organism>
<keyword evidence="2" id="KW-1185">Reference proteome</keyword>
<dbReference type="Gene3D" id="3.80.10.10">
    <property type="entry name" value="Ribonuclease Inhibitor"/>
    <property type="match status" value="1"/>
</dbReference>